<dbReference type="OrthoDB" id="8116556at2"/>
<sequence>MIQYRTLCAEEICMELFQYFIRHQTVTNCWRRENGKWIIRDAPFIDDWTMEDYKVLVSCLKNTVLSGGFVYAAFYENKLKGFVSVEPEIFGGSQQYLDLSSIHVSEDMRNMGIGKVLFLAAKEWAGKKGAKKLYISAHSAVESQAFYKAMGCTEAEVYHQGHVEKEPFDCQLECRL</sequence>
<keyword evidence="3" id="KW-1185">Reference proteome</keyword>
<evidence type="ECO:0000313" key="3">
    <source>
        <dbReference type="Proteomes" id="UP000280696"/>
    </source>
</evidence>
<dbReference type="Gene3D" id="3.40.630.30">
    <property type="match status" value="1"/>
</dbReference>
<dbReference type="AlphaFoldDB" id="A0A3A9ACS9"/>
<dbReference type="InterPro" id="IPR016181">
    <property type="entry name" value="Acyl_CoA_acyltransferase"/>
</dbReference>
<gene>
    <name evidence="2" type="ORF">D7V94_17950</name>
</gene>
<dbReference type="InterPro" id="IPR000182">
    <property type="entry name" value="GNAT_dom"/>
</dbReference>
<name>A0A3A9ACS9_9FIRM</name>
<dbReference type="RefSeq" id="WP_120471676.1">
    <property type="nucleotide sequence ID" value="NZ_RAYQ01000022.1"/>
</dbReference>
<comment type="caution">
    <text evidence="2">The sequence shown here is derived from an EMBL/GenBank/DDBJ whole genome shotgun (WGS) entry which is preliminary data.</text>
</comment>
<dbReference type="PROSITE" id="PS51186">
    <property type="entry name" value="GNAT"/>
    <property type="match status" value="1"/>
</dbReference>
<evidence type="ECO:0000259" key="1">
    <source>
        <dbReference type="PROSITE" id="PS51186"/>
    </source>
</evidence>
<protein>
    <submittedName>
        <fullName evidence="2">GNAT family N-acetyltransferase</fullName>
    </submittedName>
</protein>
<dbReference type="SUPFAM" id="SSF55729">
    <property type="entry name" value="Acyl-CoA N-acyltransferases (Nat)"/>
    <property type="match status" value="1"/>
</dbReference>
<dbReference type="Proteomes" id="UP000280696">
    <property type="component" value="Unassembled WGS sequence"/>
</dbReference>
<keyword evidence="2" id="KW-0808">Transferase</keyword>
<dbReference type="GO" id="GO:0016747">
    <property type="term" value="F:acyltransferase activity, transferring groups other than amino-acyl groups"/>
    <property type="evidence" value="ECO:0007669"/>
    <property type="project" value="InterPro"/>
</dbReference>
<dbReference type="CDD" id="cd04301">
    <property type="entry name" value="NAT_SF"/>
    <property type="match status" value="1"/>
</dbReference>
<feature type="domain" description="N-acetyltransferase" evidence="1">
    <location>
        <begin position="14"/>
        <end position="176"/>
    </location>
</feature>
<organism evidence="2 3">
    <name type="scientific">Parablautia intestinalis</name>
    <dbReference type="NCBI Taxonomy" id="2320100"/>
    <lineage>
        <taxon>Bacteria</taxon>
        <taxon>Bacillati</taxon>
        <taxon>Bacillota</taxon>
        <taxon>Clostridia</taxon>
        <taxon>Lachnospirales</taxon>
        <taxon>Lachnospiraceae</taxon>
        <taxon>Parablautia</taxon>
    </lineage>
</organism>
<accession>A0A3A9ACS9</accession>
<reference evidence="2 3" key="1">
    <citation type="submission" date="2018-09" db="EMBL/GenBank/DDBJ databases">
        <title>Murine metabolic-syndrome-specific gut microbial biobank.</title>
        <authorList>
            <person name="Liu C."/>
        </authorList>
    </citation>
    <scope>NUCLEOTIDE SEQUENCE [LARGE SCALE GENOMIC DNA]</scope>
    <source>
        <strain evidence="2 3">0.1xD8-82</strain>
    </source>
</reference>
<evidence type="ECO:0000313" key="2">
    <source>
        <dbReference type="EMBL" id="RKI89490.1"/>
    </source>
</evidence>
<dbReference type="Pfam" id="PF00583">
    <property type="entry name" value="Acetyltransf_1"/>
    <property type="match status" value="1"/>
</dbReference>
<proteinExistence type="predicted"/>
<dbReference type="EMBL" id="RAYQ01000022">
    <property type="protein sequence ID" value="RKI89490.1"/>
    <property type="molecule type" value="Genomic_DNA"/>
</dbReference>